<organism evidence="4 5">
    <name type="scientific">Cohaesibacter gelatinilyticus</name>
    <dbReference type="NCBI Taxonomy" id="372072"/>
    <lineage>
        <taxon>Bacteria</taxon>
        <taxon>Pseudomonadati</taxon>
        <taxon>Pseudomonadota</taxon>
        <taxon>Alphaproteobacteria</taxon>
        <taxon>Hyphomicrobiales</taxon>
        <taxon>Cohaesibacteraceae</taxon>
    </lineage>
</organism>
<name>A0A285NEK8_9HYPH</name>
<dbReference type="Pfam" id="PF13280">
    <property type="entry name" value="WYL"/>
    <property type="match status" value="1"/>
</dbReference>
<dbReference type="InterPro" id="IPR051534">
    <property type="entry name" value="CBASS_pafABC_assoc_protein"/>
</dbReference>
<dbReference type="Pfam" id="PF08279">
    <property type="entry name" value="HTH_11"/>
    <property type="match status" value="1"/>
</dbReference>
<dbReference type="PANTHER" id="PTHR34580">
    <property type="match status" value="1"/>
</dbReference>
<feature type="domain" description="HTH deoR-type" evidence="3">
    <location>
        <begin position="3"/>
        <end position="58"/>
    </location>
</feature>
<keyword evidence="4" id="KW-0238">DNA-binding</keyword>
<dbReference type="PROSITE" id="PS51000">
    <property type="entry name" value="HTH_DEOR_2"/>
    <property type="match status" value="1"/>
</dbReference>
<dbReference type="EMBL" id="OBEL01000001">
    <property type="protein sequence ID" value="SNZ06081.1"/>
    <property type="molecule type" value="Genomic_DNA"/>
</dbReference>
<dbReference type="InterPro" id="IPR036388">
    <property type="entry name" value="WH-like_DNA-bd_sf"/>
</dbReference>
<dbReference type="GO" id="GO:0003677">
    <property type="term" value="F:DNA binding"/>
    <property type="evidence" value="ECO:0007669"/>
    <property type="project" value="UniProtKB-KW"/>
</dbReference>
<protein>
    <submittedName>
        <fullName evidence="4">Predicted DNA-binding transcriptional regulator YafY, contains an HTH and WYL domains</fullName>
    </submittedName>
</protein>
<keyword evidence="1" id="KW-0805">Transcription regulation</keyword>
<dbReference type="SMART" id="SM00420">
    <property type="entry name" value="HTH_DEOR"/>
    <property type="match status" value="1"/>
</dbReference>
<dbReference type="GO" id="GO:0003700">
    <property type="term" value="F:DNA-binding transcription factor activity"/>
    <property type="evidence" value="ECO:0007669"/>
    <property type="project" value="InterPro"/>
</dbReference>
<dbReference type="AlphaFoldDB" id="A0A285NEK8"/>
<keyword evidence="5" id="KW-1185">Reference proteome</keyword>
<dbReference type="PANTHER" id="PTHR34580:SF3">
    <property type="entry name" value="PROTEIN PAFB"/>
    <property type="match status" value="1"/>
</dbReference>
<evidence type="ECO:0000256" key="1">
    <source>
        <dbReference type="ARBA" id="ARBA00023015"/>
    </source>
</evidence>
<dbReference type="InterPro" id="IPR001034">
    <property type="entry name" value="DeoR_HTH"/>
</dbReference>
<dbReference type="RefSeq" id="WP_097151633.1">
    <property type="nucleotide sequence ID" value="NZ_OBEL01000001.1"/>
</dbReference>
<reference evidence="4 5" key="1">
    <citation type="submission" date="2017-09" db="EMBL/GenBank/DDBJ databases">
        <authorList>
            <person name="Ehlers B."/>
            <person name="Leendertz F.H."/>
        </authorList>
    </citation>
    <scope>NUCLEOTIDE SEQUENCE [LARGE SCALE GENOMIC DNA]</scope>
    <source>
        <strain evidence="4 5">DSM 18289</strain>
    </source>
</reference>
<dbReference type="Gene3D" id="1.10.10.10">
    <property type="entry name" value="Winged helix-like DNA-binding domain superfamily/Winged helix DNA-binding domain"/>
    <property type="match status" value="1"/>
</dbReference>
<keyword evidence="2" id="KW-0804">Transcription</keyword>
<evidence type="ECO:0000313" key="5">
    <source>
        <dbReference type="Proteomes" id="UP000219439"/>
    </source>
</evidence>
<dbReference type="PROSITE" id="PS52050">
    <property type="entry name" value="WYL"/>
    <property type="match status" value="1"/>
</dbReference>
<dbReference type="InterPro" id="IPR036390">
    <property type="entry name" value="WH_DNA-bd_sf"/>
</dbReference>
<gene>
    <name evidence="4" type="ORF">SAMN06265368_0295</name>
</gene>
<dbReference type="SUPFAM" id="SSF46785">
    <property type="entry name" value="Winged helix' DNA-binding domain"/>
    <property type="match status" value="1"/>
</dbReference>
<evidence type="ECO:0000313" key="4">
    <source>
        <dbReference type="EMBL" id="SNZ06081.1"/>
    </source>
</evidence>
<dbReference type="OrthoDB" id="9807255at2"/>
<proteinExistence type="predicted"/>
<dbReference type="InterPro" id="IPR026881">
    <property type="entry name" value="WYL_dom"/>
</dbReference>
<dbReference type="Proteomes" id="UP000219439">
    <property type="component" value="Unassembled WGS sequence"/>
</dbReference>
<evidence type="ECO:0000256" key="2">
    <source>
        <dbReference type="ARBA" id="ARBA00023163"/>
    </source>
</evidence>
<evidence type="ECO:0000259" key="3">
    <source>
        <dbReference type="PROSITE" id="PS51000"/>
    </source>
</evidence>
<accession>A0A285NEK8</accession>
<sequence length="221" mass="25247">MRTIRLFSILDQLRGRRTPISAENLAERLGVSVRTIYRDMKTLQSMGAPIRGEGGLGYQLEDGFFLPPLHFEPQELDVLLLGIRMVAARGDNELAETADRLLGKIEDVLKGGENNLDQPLLAVKPVAKPNHAFGMSQLKASIRLRLKVKLQYLDGQQRKTSRLVRPLGLTAFEKVWVLTAWCETRDDFRNFRLDRISDFEVTQTKFKRDKGKEFSDYLKSL</sequence>
<dbReference type="InterPro" id="IPR013196">
    <property type="entry name" value="HTH_11"/>
</dbReference>